<gene>
    <name evidence="2" type="ORF">FVD38_01385</name>
</gene>
<comment type="caution">
    <text evidence="2">The sequence shown here is derived from an EMBL/GenBank/DDBJ whole genome shotgun (WGS) entry which is preliminary data.</text>
</comment>
<keyword evidence="3" id="KW-1185">Reference proteome</keyword>
<evidence type="ECO:0000313" key="2">
    <source>
        <dbReference type="EMBL" id="TXG02414.1"/>
    </source>
</evidence>
<evidence type="ECO:0000313" key="3">
    <source>
        <dbReference type="Proteomes" id="UP000321413"/>
    </source>
</evidence>
<dbReference type="AlphaFoldDB" id="A0A5C7G8J4"/>
<feature type="region of interest" description="Disordered" evidence="1">
    <location>
        <begin position="96"/>
        <end position="125"/>
    </location>
</feature>
<dbReference type="Proteomes" id="UP000321413">
    <property type="component" value="Unassembled WGS sequence"/>
</dbReference>
<evidence type="ECO:0000256" key="1">
    <source>
        <dbReference type="SAM" id="MobiDB-lite"/>
    </source>
</evidence>
<name>A0A5C7G8J4_9BURK</name>
<organism evidence="2 3">
    <name type="scientific">Massilia arenae</name>
    <dbReference type="NCBI Taxonomy" id="2603288"/>
    <lineage>
        <taxon>Bacteria</taxon>
        <taxon>Pseudomonadati</taxon>
        <taxon>Pseudomonadota</taxon>
        <taxon>Betaproteobacteria</taxon>
        <taxon>Burkholderiales</taxon>
        <taxon>Oxalobacteraceae</taxon>
        <taxon>Telluria group</taxon>
        <taxon>Massilia</taxon>
    </lineage>
</organism>
<dbReference type="RefSeq" id="WP_147933187.1">
    <property type="nucleotide sequence ID" value="NZ_VPFD01000001.1"/>
</dbReference>
<proteinExistence type="predicted"/>
<dbReference type="EMBL" id="VPFD01000001">
    <property type="protein sequence ID" value="TXG02414.1"/>
    <property type="molecule type" value="Genomic_DNA"/>
</dbReference>
<sequence>MSGVRKHGRQFGSTSAAAASTGIGWGISSHERNAHIYPGAVPGKAVANGKMPIGPIQTWRSGSPFSQLDIVCGSAVGQTPYRQRTSFAIIKMVGAPASKPSPKASAYRGSQKHKNRPTSERKGTLCPEWSHVTSREGYRSDPFKHDWADTEAHRLFEASVGLAGAERRYATANGIAFEAKPTDDGTWHGYPIPWEAVPHEIVEKWVNSKKVTRREIRKYWSKDLGDLKWAIGENIE</sequence>
<reference evidence="2 3" key="1">
    <citation type="submission" date="2019-08" db="EMBL/GenBank/DDBJ databases">
        <title>Massilia golmudensis sp. nov., isolated from sand in the Qinghai-Tibetan Plateau.</title>
        <authorList>
            <person name="Zhang B."/>
        </authorList>
    </citation>
    <scope>NUCLEOTIDE SEQUENCE [LARGE SCALE GENOMIC DNA]</scope>
    <source>
        <strain evidence="2 3">GEM5</strain>
    </source>
</reference>
<protein>
    <submittedName>
        <fullName evidence="2">Uncharacterized protein</fullName>
    </submittedName>
</protein>
<feature type="compositionally biased region" description="Low complexity" evidence="1">
    <location>
        <begin position="96"/>
        <end position="106"/>
    </location>
</feature>
<accession>A0A5C7G8J4</accession>